<dbReference type="KEGG" id="hyf:DTO96_100460"/>
<gene>
    <name evidence="1" type="ORF">DTO96_100460</name>
</gene>
<evidence type="ECO:0008006" key="3">
    <source>
        <dbReference type="Google" id="ProtNLM"/>
    </source>
</evidence>
<name>A0A345D8R2_9BURK</name>
<protein>
    <recommendedName>
        <fullName evidence="3">DUF2827 domain-containing protein</fullName>
    </recommendedName>
</protein>
<dbReference type="Pfam" id="PF10933">
    <property type="entry name" value="DUF2827"/>
    <property type="match status" value="1"/>
</dbReference>
<organism evidence="1 2">
    <name type="scientific">Ephemeroptericola cinctiostellae</name>
    <dbReference type="NCBI Taxonomy" id="2268024"/>
    <lineage>
        <taxon>Bacteria</taxon>
        <taxon>Pseudomonadati</taxon>
        <taxon>Pseudomonadota</taxon>
        <taxon>Betaproteobacteria</taxon>
        <taxon>Burkholderiales</taxon>
        <taxon>Burkholderiaceae</taxon>
        <taxon>Ephemeroptericola</taxon>
    </lineage>
</organism>
<evidence type="ECO:0000313" key="1">
    <source>
        <dbReference type="EMBL" id="AXF84750.1"/>
    </source>
</evidence>
<sequence length="383" mass="43548">MTKKLNIGISIFAVKDVSIWGNGLNMNLAFLVQLFRQSPDVGKVYLLNGGDQDVLATGLEFDNIDAQLVRPQDVTHDLDIVIEMGAQLPAEWLQRVHALGVKLVSFLVGHAYCGNAEAVIFDRPSGQMFNDTPWDEVWTLPQYMKSCAPMLRTITRAPVLPMPHIWSPMFLDKRIKTFADQGQTFGFKPHDDLKNPRAWRAAIFEPNISVAKNCVIAMLACEAAYRLNKQSLALMMVMNSYHMKEHQTFNRFALHLDLTRDNKASYEPRMGFVDGMINHQIDVVVSHQWENAQNYLYYDALYGGFPLVHNSPFLHKDKLGFYYPEFDARIGGEQLVNAWQQDAAFWGDYRSRSNAFLTTLLPTDDNNVEAFMHRVKHLTGASA</sequence>
<evidence type="ECO:0000313" key="2">
    <source>
        <dbReference type="Proteomes" id="UP000252182"/>
    </source>
</evidence>
<dbReference type="OrthoDB" id="1627328at2"/>
<dbReference type="InterPro" id="IPR021234">
    <property type="entry name" value="DUF2827"/>
</dbReference>
<reference evidence="2" key="1">
    <citation type="submission" date="2018-07" db="EMBL/GenBank/DDBJ databases">
        <authorList>
            <person name="Kim H."/>
        </authorList>
    </citation>
    <scope>NUCLEOTIDE SEQUENCE [LARGE SCALE GENOMIC DNA]</scope>
    <source>
        <strain evidence="2">F02</strain>
    </source>
</reference>
<accession>A0A345D8R2</accession>
<dbReference type="EMBL" id="CP031124">
    <property type="protein sequence ID" value="AXF84750.1"/>
    <property type="molecule type" value="Genomic_DNA"/>
</dbReference>
<keyword evidence="2" id="KW-1185">Reference proteome</keyword>
<proteinExistence type="predicted"/>
<dbReference type="AlphaFoldDB" id="A0A345D8R2"/>
<dbReference type="Proteomes" id="UP000252182">
    <property type="component" value="Chromosome"/>
</dbReference>